<reference evidence="1 2" key="1">
    <citation type="submission" date="2015-02" db="EMBL/GenBank/DDBJ databases">
        <title>Genome sequene of Rhodovulum sulfidophilum DSM 2351.</title>
        <authorList>
            <person name="Nagao N."/>
        </authorList>
    </citation>
    <scope>NUCLEOTIDE SEQUENCE [LARGE SCALE GENOMIC DNA]</scope>
    <source>
        <strain evidence="1 2">DSM 2351</strain>
    </source>
</reference>
<evidence type="ECO:0000313" key="2">
    <source>
        <dbReference type="Proteomes" id="UP000064912"/>
    </source>
</evidence>
<dbReference type="PATRIC" id="fig|35806.4.peg.1190"/>
<dbReference type="KEGG" id="rsu:NHU_01159"/>
<protein>
    <submittedName>
        <fullName evidence="1">Uncharacterized protein</fullName>
    </submittedName>
</protein>
<dbReference type="EMBL" id="AP014800">
    <property type="protein sequence ID" value="BAQ68321.1"/>
    <property type="molecule type" value="Genomic_DNA"/>
</dbReference>
<proteinExistence type="predicted"/>
<gene>
    <name evidence="1" type="ORF">NHU_01159</name>
</gene>
<evidence type="ECO:0000313" key="1">
    <source>
        <dbReference type="EMBL" id="BAQ68321.1"/>
    </source>
</evidence>
<dbReference type="Proteomes" id="UP000064912">
    <property type="component" value="Chromosome"/>
</dbReference>
<sequence length="143" mass="15316">MAGASFGFLVGFLAFDMLLNGSRTAFACLVEPLMDMLGLLGVDGRKRTCRGRKARLRDPRIAGPDGEIQCECHRDPDRVEAGRRADENAAGTVKIDSQGVAVESISAGICLKPKKPPDRNMLKAICPVNPASSIGLRGSCRQM</sequence>
<name>A0A0D6AZZ7_RHOSU</name>
<organism evidence="1 2">
    <name type="scientific">Rhodovulum sulfidophilum</name>
    <name type="common">Rhodobacter sulfidophilus</name>
    <dbReference type="NCBI Taxonomy" id="35806"/>
    <lineage>
        <taxon>Bacteria</taxon>
        <taxon>Pseudomonadati</taxon>
        <taxon>Pseudomonadota</taxon>
        <taxon>Alphaproteobacteria</taxon>
        <taxon>Rhodobacterales</taxon>
        <taxon>Paracoccaceae</taxon>
        <taxon>Rhodovulum</taxon>
    </lineage>
</organism>
<dbReference type="AlphaFoldDB" id="A0A0D6AZZ7"/>
<accession>A0A0D6AZZ7</accession>